<keyword evidence="2" id="KW-1185">Reference proteome</keyword>
<proteinExistence type="predicted"/>
<gene>
    <name evidence="1" type="ORF">SAMN06265376_11184</name>
</gene>
<accession>A0A239DLL4</accession>
<evidence type="ECO:0000313" key="1">
    <source>
        <dbReference type="EMBL" id="SNS33327.1"/>
    </source>
</evidence>
<protein>
    <submittedName>
        <fullName evidence="1">Uncharacterized protein</fullName>
    </submittedName>
</protein>
<sequence>MKPIFTTLLLVCTSTIALSQEHKATFGKYTGCLRTGGICTIESPPVSDNKTTVVNNNISFITIKEGATILRVYRDQLSQEELDQILGTPITSENKSSLQFIMEEALPLPEDIIALTSKTKSKQLTALEAKTYPTVITDNYIDITIVRADTNVNSKDE</sequence>
<evidence type="ECO:0000313" key="2">
    <source>
        <dbReference type="Proteomes" id="UP000198379"/>
    </source>
</evidence>
<dbReference type="Proteomes" id="UP000198379">
    <property type="component" value="Unassembled WGS sequence"/>
</dbReference>
<dbReference type="EMBL" id="FZNY01000011">
    <property type="protein sequence ID" value="SNS33327.1"/>
    <property type="molecule type" value="Genomic_DNA"/>
</dbReference>
<dbReference type="OrthoDB" id="1450027at2"/>
<organism evidence="1 2">
    <name type="scientific">Dokdonia pacifica</name>
    <dbReference type="NCBI Taxonomy" id="1627892"/>
    <lineage>
        <taxon>Bacteria</taxon>
        <taxon>Pseudomonadati</taxon>
        <taxon>Bacteroidota</taxon>
        <taxon>Flavobacteriia</taxon>
        <taxon>Flavobacteriales</taxon>
        <taxon>Flavobacteriaceae</taxon>
        <taxon>Dokdonia</taxon>
    </lineage>
</organism>
<reference evidence="1 2" key="1">
    <citation type="submission" date="2017-06" db="EMBL/GenBank/DDBJ databases">
        <authorList>
            <person name="Kim H.J."/>
            <person name="Triplett B.A."/>
        </authorList>
    </citation>
    <scope>NUCLEOTIDE SEQUENCE [LARGE SCALE GENOMIC DNA]</scope>
    <source>
        <strain evidence="1 2">DSM 25597</strain>
    </source>
</reference>
<name>A0A239DLL4_9FLAO</name>
<dbReference type="RefSeq" id="WP_089373835.1">
    <property type="nucleotide sequence ID" value="NZ_BMEP01000008.1"/>
</dbReference>
<dbReference type="AlphaFoldDB" id="A0A239DLL4"/>